<dbReference type="InterPro" id="IPR024209">
    <property type="entry name" value="CDIF630_02480-like"/>
</dbReference>
<name>A0A645AQZ6_9ZZZZ</name>
<gene>
    <name evidence="1" type="ORF">SDC9_101991</name>
</gene>
<dbReference type="Pfam" id="PF12655">
    <property type="entry name" value="CDIF630_02480-like"/>
    <property type="match status" value="1"/>
</dbReference>
<proteinExistence type="predicted"/>
<organism evidence="1">
    <name type="scientific">bioreactor metagenome</name>
    <dbReference type="NCBI Taxonomy" id="1076179"/>
    <lineage>
        <taxon>unclassified sequences</taxon>
        <taxon>metagenomes</taxon>
        <taxon>ecological metagenomes</taxon>
    </lineage>
</organism>
<evidence type="ECO:0000313" key="1">
    <source>
        <dbReference type="EMBL" id="MPM55198.1"/>
    </source>
</evidence>
<sequence>MAENRYKEKHMAMPIENFATAPLANREHLQPRTRVNIPSNNEIRNAKDWVDANQK</sequence>
<dbReference type="AlphaFoldDB" id="A0A645AQZ6"/>
<protein>
    <recommendedName>
        <fullName evidence="2">DUF3787 domain-containing protein</fullName>
    </recommendedName>
</protein>
<comment type="caution">
    <text evidence="1">The sequence shown here is derived from an EMBL/GenBank/DDBJ whole genome shotgun (WGS) entry which is preliminary data.</text>
</comment>
<reference evidence="1" key="1">
    <citation type="submission" date="2019-08" db="EMBL/GenBank/DDBJ databases">
        <authorList>
            <person name="Kucharzyk K."/>
            <person name="Murdoch R.W."/>
            <person name="Higgins S."/>
            <person name="Loffler F."/>
        </authorList>
    </citation>
    <scope>NUCLEOTIDE SEQUENCE</scope>
</reference>
<dbReference type="EMBL" id="VSSQ01015161">
    <property type="protein sequence ID" value="MPM55198.1"/>
    <property type="molecule type" value="Genomic_DNA"/>
</dbReference>
<accession>A0A645AQZ6</accession>
<evidence type="ECO:0008006" key="2">
    <source>
        <dbReference type="Google" id="ProtNLM"/>
    </source>
</evidence>